<dbReference type="STRING" id="59922.P9303_20251"/>
<dbReference type="PROSITE" id="PS50005">
    <property type="entry name" value="TPR"/>
    <property type="match status" value="2"/>
</dbReference>
<gene>
    <name evidence="2" type="ordered locus">P9303_20251</name>
</gene>
<dbReference type="SUPFAM" id="SSF52540">
    <property type="entry name" value="P-loop containing nucleoside triphosphate hydrolases"/>
    <property type="match status" value="1"/>
</dbReference>
<dbReference type="PANTHER" id="PTHR12558">
    <property type="entry name" value="CELL DIVISION CYCLE 16,23,27"/>
    <property type="match status" value="1"/>
</dbReference>
<accession>A2CBA7</accession>
<dbReference type="Gene3D" id="1.25.40.10">
    <property type="entry name" value="Tetratricopeptide repeat domain"/>
    <property type="match status" value="2"/>
</dbReference>
<dbReference type="PROSITE" id="PS50293">
    <property type="entry name" value="TPR_REGION"/>
    <property type="match status" value="1"/>
</dbReference>
<organism evidence="2 3">
    <name type="scientific">Prochlorococcus marinus (strain MIT 9303)</name>
    <dbReference type="NCBI Taxonomy" id="59922"/>
    <lineage>
        <taxon>Bacteria</taxon>
        <taxon>Bacillati</taxon>
        <taxon>Cyanobacteriota</taxon>
        <taxon>Cyanophyceae</taxon>
        <taxon>Synechococcales</taxon>
        <taxon>Prochlorococcaceae</taxon>
        <taxon>Prochlorococcus</taxon>
    </lineage>
</organism>
<dbReference type="KEGG" id="pmf:P9303_20251"/>
<reference evidence="2 3" key="1">
    <citation type="journal article" date="2007" name="PLoS Genet.">
        <title>Patterns and implications of gene gain and loss in the evolution of Prochlorococcus.</title>
        <authorList>
            <person name="Kettler G.C."/>
            <person name="Martiny A.C."/>
            <person name="Huang K."/>
            <person name="Zucker J."/>
            <person name="Coleman M.L."/>
            <person name="Rodrigue S."/>
            <person name="Chen F."/>
            <person name="Lapidus A."/>
            <person name="Ferriera S."/>
            <person name="Johnson J."/>
            <person name="Steglich C."/>
            <person name="Church G.M."/>
            <person name="Richardson P."/>
            <person name="Chisholm S.W."/>
        </authorList>
    </citation>
    <scope>NUCLEOTIDE SEQUENCE [LARGE SCALE GENOMIC DNA]</scope>
    <source>
        <strain evidence="2 3">MIT 9303</strain>
    </source>
</reference>
<feature type="repeat" description="TPR" evidence="1">
    <location>
        <begin position="12"/>
        <end position="45"/>
    </location>
</feature>
<evidence type="ECO:0000313" key="2">
    <source>
        <dbReference type="EMBL" id="ABM78767.1"/>
    </source>
</evidence>
<dbReference type="BioCyc" id="PMAR59922:G1G80-1764-MONOMER"/>
<dbReference type="InterPro" id="IPR019734">
    <property type="entry name" value="TPR_rpt"/>
</dbReference>
<dbReference type="Pfam" id="PF13432">
    <property type="entry name" value="TPR_16"/>
    <property type="match status" value="1"/>
</dbReference>
<dbReference type="AlphaFoldDB" id="A2CBA7"/>
<name>A2CBA7_PROM3</name>
<keyword evidence="1" id="KW-0802">TPR repeat</keyword>
<dbReference type="SMART" id="SM00028">
    <property type="entry name" value="TPR"/>
    <property type="match status" value="4"/>
</dbReference>
<evidence type="ECO:0008006" key="4">
    <source>
        <dbReference type="Google" id="ProtNLM"/>
    </source>
</evidence>
<dbReference type="InterPro" id="IPR027417">
    <property type="entry name" value="P-loop_NTPase"/>
</dbReference>
<dbReference type="SUPFAM" id="SSF48452">
    <property type="entry name" value="TPR-like"/>
    <property type="match status" value="1"/>
</dbReference>
<dbReference type="PANTHER" id="PTHR12558:SF13">
    <property type="entry name" value="CELL DIVISION CYCLE PROTEIN 27 HOMOLOG"/>
    <property type="match status" value="1"/>
</dbReference>
<dbReference type="Gene3D" id="3.40.50.300">
    <property type="entry name" value="P-loop containing nucleotide triphosphate hydrolases"/>
    <property type="match status" value="1"/>
</dbReference>
<sequence length="573" mass="65555">MSMPSLPEQRTASDLYALAVEKYKSEEYQEAIDAFRKSLALQEHWNSYQGLGWGLFYTNQCQEAIDAFRKSLALQEDWNSYQGLGCALLRETVYAEAIDAFRKSLALQEDWNSYQGLGWAFFRANVYTQAIDAFRKSLALHEHWNVYLGLGRSLFKTNQYQEAIEAFRKALALNNLNSNELTAELHRELADAYEGAGKSDASIASWEVYLSYLEPISSLDPFLGNRVIYEQVDHEQIERIKSTCASIGLDFNPSLKGDNDASIESWKYLMYLHIPKCGGTSFETPLYLLKEHLKDKSCDLPKVNRTNDYLAISRLASNHSIAAFTNLMSSNSCNGLKNAFLGLHGAKWSALHDYIGELTNACPRIITTVRDPRQRLLSHIKHQAFQYCTSIDDLLTLVDNQNSIFNNLMHRQIFDYGLDGDNPCGNSELGSERLDLLQDMDFIDISDSTTNSKVKSSFLSASLFPNIVQTSRFNDSKEREEMYGFKISGNDIQYIFKHCVDKGFLEKDQSIDYDFLKNRTLERLHFPSFMEAHTCYIHPLTFVIFGMNRYSIVTTKKFLDNPHHLLQELNQSL</sequence>
<dbReference type="Proteomes" id="UP000002274">
    <property type="component" value="Chromosome"/>
</dbReference>
<protein>
    <recommendedName>
        <fullName evidence="4">TPR repeat</fullName>
    </recommendedName>
</protein>
<dbReference type="EMBL" id="CP000554">
    <property type="protein sequence ID" value="ABM78767.1"/>
    <property type="molecule type" value="Genomic_DNA"/>
</dbReference>
<dbReference type="InterPro" id="IPR011990">
    <property type="entry name" value="TPR-like_helical_dom_sf"/>
</dbReference>
<evidence type="ECO:0000313" key="3">
    <source>
        <dbReference type="Proteomes" id="UP000002274"/>
    </source>
</evidence>
<feature type="repeat" description="TPR" evidence="1">
    <location>
        <begin position="144"/>
        <end position="177"/>
    </location>
</feature>
<proteinExistence type="predicted"/>
<dbReference type="HOGENOM" id="CLU_475560_0_0_3"/>
<evidence type="ECO:0000256" key="1">
    <source>
        <dbReference type="PROSITE-ProRule" id="PRU00339"/>
    </source>
</evidence>